<dbReference type="Pfam" id="PF00106">
    <property type="entry name" value="adh_short"/>
    <property type="match status" value="1"/>
</dbReference>
<gene>
    <name evidence="4" type="ORF">NDU88_000600</name>
</gene>
<evidence type="ECO:0000256" key="1">
    <source>
        <dbReference type="ARBA" id="ARBA00006484"/>
    </source>
</evidence>
<dbReference type="GO" id="GO:0016491">
    <property type="term" value="F:oxidoreductase activity"/>
    <property type="evidence" value="ECO:0007669"/>
    <property type="project" value="UniProtKB-KW"/>
</dbReference>
<dbReference type="InterPro" id="IPR002347">
    <property type="entry name" value="SDR_fam"/>
</dbReference>
<accession>A0AAV7SAH5</accession>
<protein>
    <submittedName>
        <fullName evidence="4">Uncharacterized protein</fullName>
    </submittedName>
</protein>
<dbReference type="Gene3D" id="3.40.50.720">
    <property type="entry name" value="NAD(P)-binding Rossmann-like Domain"/>
    <property type="match status" value="1"/>
</dbReference>
<dbReference type="GO" id="GO:0008202">
    <property type="term" value="P:steroid metabolic process"/>
    <property type="evidence" value="ECO:0007669"/>
    <property type="project" value="TreeGrafter"/>
</dbReference>
<keyword evidence="5" id="KW-1185">Reference proteome</keyword>
<dbReference type="FunFam" id="3.40.50.720:FF:000074">
    <property type="entry name" value="Retinol dehydrogenase type 1"/>
    <property type="match status" value="1"/>
</dbReference>
<dbReference type="PRINTS" id="PR00080">
    <property type="entry name" value="SDRFAMILY"/>
</dbReference>
<dbReference type="InterPro" id="IPR020904">
    <property type="entry name" value="Sc_DH/Rdtase_CS"/>
</dbReference>
<evidence type="ECO:0000313" key="5">
    <source>
        <dbReference type="Proteomes" id="UP001066276"/>
    </source>
</evidence>
<organism evidence="4 5">
    <name type="scientific">Pleurodeles waltl</name>
    <name type="common">Iberian ribbed newt</name>
    <dbReference type="NCBI Taxonomy" id="8319"/>
    <lineage>
        <taxon>Eukaryota</taxon>
        <taxon>Metazoa</taxon>
        <taxon>Chordata</taxon>
        <taxon>Craniata</taxon>
        <taxon>Vertebrata</taxon>
        <taxon>Euteleostomi</taxon>
        <taxon>Amphibia</taxon>
        <taxon>Batrachia</taxon>
        <taxon>Caudata</taxon>
        <taxon>Salamandroidea</taxon>
        <taxon>Salamandridae</taxon>
        <taxon>Pleurodelinae</taxon>
        <taxon>Pleurodeles</taxon>
    </lineage>
</organism>
<proteinExistence type="inferred from homology"/>
<dbReference type="PROSITE" id="PS00061">
    <property type="entry name" value="ADH_SHORT"/>
    <property type="match status" value="1"/>
</dbReference>
<name>A0AAV7SAH5_PLEWA</name>
<evidence type="ECO:0000256" key="2">
    <source>
        <dbReference type="ARBA" id="ARBA00023002"/>
    </source>
</evidence>
<dbReference type="InterPro" id="IPR036291">
    <property type="entry name" value="NAD(P)-bd_dom_sf"/>
</dbReference>
<dbReference type="AlphaFoldDB" id="A0AAV7SAH5"/>
<evidence type="ECO:0000313" key="4">
    <source>
        <dbReference type="EMBL" id="KAJ1160098.1"/>
    </source>
</evidence>
<sequence length="317" mass="35483">MMWLYVAALLGLYFLFRWYQDRQLVPSLSDKYVLITGCDSGFGNLLARQLDMRGMRVLAACLTQTGSQELKDATSQRLRTVIMDVANSESVDAAAQWVKQQVGEKGLWGLVNNAGIAWPSAPHGWLKKEDYVQILNVNLLGTIDVTLKLLPLLRKARGRIVNVASIMGRISCTGGGYSISKFGVEAFSDSLRRELSAFGVKVSIIEPGRFRTKIMNTESVIENLQRVWSRVPEETKQAYGEHSLKAYCEYARTSISCGSENLTLVTNCMEHGLTAQHPRTRYSVGRDAKFFYIPLSYLPTAFADFLLIPPVKSIKRI</sequence>
<keyword evidence="2" id="KW-0560">Oxidoreductase</keyword>
<dbReference type="PANTHER" id="PTHR43313:SF48">
    <property type="match status" value="1"/>
</dbReference>
<dbReference type="PANTHER" id="PTHR43313">
    <property type="entry name" value="SHORT-CHAIN DEHYDROGENASE/REDUCTASE FAMILY 9C"/>
    <property type="match status" value="1"/>
</dbReference>
<dbReference type="SUPFAM" id="SSF51735">
    <property type="entry name" value="NAD(P)-binding Rossmann-fold domains"/>
    <property type="match status" value="1"/>
</dbReference>
<comment type="similarity">
    <text evidence="1 3">Belongs to the short-chain dehydrogenases/reductases (SDR) family.</text>
</comment>
<reference evidence="4" key="1">
    <citation type="journal article" date="2022" name="bioRxiv">
        <title>Sequencing and chromosome-scale assembly of the giantPleurodeles waltlgenome.</title>
        <authorList>
            <person name="Brown T."/>
            <person name="Elewa A."/>
            <person name="Iarovenko S."/>
            <person name="Subramanian E."/>
            <person name="Araus A.J."/>
            <person name="Petzold A."/>
            <person name="Susuki M."/>
            <person name="Suzuki K.-i.T."/>
            <person name="Hayashi T."/>
            <person name="Toyoda A."/>
            <person name="Oliveira C."/>
            <person name="Osipova E."/>
            <person name="Leigh N.D."/>
            <person name="Simon A."/>
            <person name="Yun M.H."/>
        </authorList>
    </citation>
    <scope>NUCLEOTIDE SEQUENCE</scope>
    <source>
        <strain evidence="4">20211129_DDA</strain>
        <tissue evidence="4">Liver</tissue>
    </source>
</reference>
<dbReference type="PRINTS" id="PR00081">
    <property type="entry name" value="GDHRDH"/>
</dbReference>
<evidence type="ECO:0000256" key="3">
    <source>
        <dbReference type="RuleBase" id="RU000363"/>
    </source>
</evidence>
<dbReference type="EMBL" id="JANPWB010000008">
    <property type="protein sequence ID" value="KAJ1160098.1"/>
    <property type="molecule type" value="Genomic_DNA"/>
</dbReference>
<comment type="caution">
    <text evidence="4">The sequence shown here is derived from an EMBL/GenBank/DDBJ whole genome shotgun (WGS) entry which is preliminary data.</text>
</comment>
<dbReference type="Proteomes" id="UP001066276">
    <property type="component" value="Chromosome 4_2"/>
</dbReference>